<evidence type="ECO:0000313" key="1">
    <source>
        <dbReference type="EMBL" id="MFD1018570.1"/>
    </source>
</evidence>
<sequence>MAVLHQASYQALKEVVAEKIASTLLSMRKGKLHITAGGGGTYGKIVD</sequence>
<gene>
    <name evidence="1" type="ORF">ACFQ2J_05075</name>
</gene>
<accession>A0ABW3KY28</accession>
<organism evidence="1 2">
    <name type="scientific">Thalassobacillus hwangdonensis</name>
    <dbReference type="NCBI Taxonomy" id="546108"/>
    <lineage>
        <taxon>Bacteria</taxon>
        <taxon>Bacillati</taxon>
        <taxon>Bacillota</taxon>
        <taxon>Bacilli</taxon>
        <taxon>Bacillales</taxon>
        <taxon>Bacillaceae</taxon>
        <taxon>Thalassobacillus</taxon>
    </lineage>
</organism>
<comment type="caution">
    <text evidence="1">The sequence shown here is derived from an EMBL/GenBank/DDBJ whole genome shotgun (WGS) entry which is preliminary data.</text>
</comment>
<dbReference type="RefSeq" id="WP_386057168.1">
    <property type="nucleotide sequence ID" value="NZ_JBHTKL010000001.1"/>
</dbReference>
<dbReference type="EMBL" id="JBHTKL010000001">
    <property type="protein sequence ID" value="MFD1018570.1"/>
    <property type="molecule type" value="Genomic_DNA"/>
</dbReference>
<protein>
    <submittedName>
        <fullName evidence="1">Uncharacterized protein</fullName>
    </submittedName>
</protein>
<keyword evidence="2" id="KW-1185">Reference proteome</keyword>
<name>A0ABW3KY28_9BACI</name>
<dbReference type="Proteomes" id="UP001596990">
    <property type="component" value="Unassembled WGS sequence"/>
</dbReference>
<reference evidence="2" key="1">
    <citation type="journal article" date="2019" name="Int. J. Syst. Evol. Microbiol.">
        <title>The Global Catalogue of Microorganisms (GCM) 10K type strain sequencing project: providing services to taxonomists for standard genome sequencing and annotation.</title>
        <authorList>
            <consortium name="The Broad Institute Genomics Platform"/>
            <consortium name="The Broad Institute Genome Sequencing Center for Infectious Disease"/>
            <person name="Wu L."/>
            <person name="Ma J."/>
        </authorList>
    </citation>
    <scope>NUCLEOTIDE SEQUENCE [LARGE SCALE GENOMIC DNA]</scope>
    <source>
        <strain evidence="2">CCUG 56607</strain>
    </source>
</reference>
<proteinExistence type="predicted"/>
<evidence type="ECO:0000313" key="2">
    <source>
        <dbReference type="Proteomes" id="UP001596990"/>
    </source>
</evidence>